<feature type="transmembrane region" description="Helical" evidence="1">
    <location>
        <begin position="75"/>
        <end position="96"/>
    </location>
</feature>
<feature type="transmembrane region" description="Helical" evidence="1">
    <location>
        <begin position="198"/>
        <end position="231"/>
    </location>
</feature>
<dbReference type="RefSeq" id="WP_264542693.1">
    <property type="nucleotide sequence ID" value="NZ_BAABIP010000005.1"/>
</dbReference>
<keyword evidence="1" id="KW-1133">Transmembrane helix</keyword>
<evidence type="ECO:0000256" key="1">
    <source>
        <dbReference type="SAM" id="Phobius"/>
    </source>
</evidence>
<protein>
    <recommendedName>
        <fullName evidence="4">Beta-carotene 15,15'-monooxygenase</fullName>
    </recommendedName>
</protein>
<keyword evidence="1" id="KW-0812">Transmembrane</keyword>
<dbReference type="EMBL" id="BAABIP010000005">
    <property type="protein sequence ID" value="GAA4757813.1"/>
    <property type="molecule type" value="Genomic_DNA"/>
</dbReference>
<feature type="transmembrane region" description="Helical" evidence="1">
    <location>
        <begin position="155"/>
        <end position="178"/>
    </location>
</feature>
<accession>A0ABP8ZIT3</accession>
<evidence type="ECO:0000313" key="2">
    <source>
        <dbReference type="EMBL" id="GAA4757813.1"/>
    </source>
</evidence>
<evidence type="ECO:0008006" key="4">
    <source>
        <dbReference type="Google" id="ProtNLM"/>
    </source>
</evidence>
<gene>
    <name evidence="2" type="ORF">GCM10023230_02130</name>
</gene>
<evidence type="ECO:0000313" key="3">
    <source>
        <dbReference type="Proteomes" id="UP001500141"/>
    </source>
</evidence>
<comment type="caution">
    <text evidence="2">The sequence shown here is derived from an EMBL/GenBank/DDBJ whole genome shotgun (WGS) entry which is preliminary data.</text>
</comment>
<proteinExistence type="predicted"/>
<keyword evidence="1" id="KW-0472">Membrane</keyword>
<organism evidence="2 3">
    <name type="scientific">Flavobacterium hankyongi</name>
    <dbReference type="NCBI Taxonomy" id="1176532"/>
    <lineage>
        <taxon>Bacteria</taxon>
        <taxon>Pseudomonadati</taxon>
        <taxon>Bacteroidota</taxon>
        <taxon>Flavobacteriia</taxon>
        <taxon>Flavobacteriales</taxon>
        <taxon>Flavobacteriaceae</taxon>
        <taxon>Flavobacterium</taxon>
    </lineage>
</organism>
<dbReference type="Proteomes" id="UP001500141">
    <property type="component" value="Unassembled WGS sequence"/>
</dbReference>
<feature type="transmembrane region" description="Helical" evidence="1">
    <location>
        <begin position="26"/>
        <end position="54"/>
    </location>
</feature>
<feature type="transmembrane region" description="Helical" evidence="1">
    <location>
        <begin position="125"/>
        <end position="143"/>
    </location>
</feature>
<sequence>MTNEQTKKVDIGNVLNDSFELFKKTFLTAGLAFGLLMFFVTGMALVGIQFFVGFENIQELAKKIDPKAMDLKAGIIYYFVVLTFSILIAPFNAGILKIMDNADKDEEISTSTIFTYVNSKHYLDLVFATFITVSLSFIINFGLQYILSENEILSSVITSILSIIVSMFLYLVIPFIIFEDLDALKAINKSLQSCSKNFFQILLLVIISIILGYVGIIAFCFGVLFTFPIYYATQYAIYKSVK</sequence>
<reference evidence="3" key="1">
    <citation type="journal article" date="2019" name="Int. J. Syst. Evol. Microbiol.">
        <title>The Global Catalogue of Microorganisms (GCM) 10K type strain sequencing project: providing services to taxonomists for standard genome sequencing and annotation.</title>
        <authorList>
            <consortium name="The Broad Institute Genomics Platform"/>
            <consortium name="The Broad Institute Genome Sequencing Center for Infectious Disease"/>
            <person name="Wu L."/>
            <person name="Ma J."/>
        </authorList>
    </citation>
    <scope>NUCLEOTIDE SEQUENCE [LARGE SCALE GENOMIC DNA]</scope>
    <source>
        <strain evidence="3">JCM 18198</strain>
    </source>
</reference>
<keyword evidence="3" id="KW-1185">Reference proteome</keyword>
<name>A0ABP8ZIT3_9FLAO</name>